<dbReference type="InterPro" id="IPR007219">
    <property type="entry name" value="XnlR_reg_dom"/>
</dbReference>
<feature type="compositionally biased region" description="Polar residues" evidence="2">
    <location>
        <begin position="30"/>
        <end position="39"/>
    </location>
</feature>
<keyword evidence="1" id="KW-0539">Nucleus</keyword>
<accession>A0A0N1HH57</accession>
<evidence type="ECO:0000256" key="1">
    <source>
        <dbReference type="ARBA" id="ARBA00023242"/>
    </source>
</evidence>
<feature type="region of interest" description="Disordered" evidence="2">
    <location>
        <begin position="1"/>
        <end position="39"/>
    </location>
</feature>
<dbReference type="Proteomes" id="UP000038010">
    <property type="component" value="Unassembled WGS sequence"/>
</dbReference>
<dbReference type="PANTHER" id="PTHR31668">
    <property type="entry name" value="GLUCOSE TRANSPORT TRANSCRIPTION REGULATOR RGT1-RELATED-RELATED"/>
    <property type="match status" value="1"/>
</dbReference>
<dbReference type="SMART" id="SM00906">
    <property type="entry name" value="Fungal_trans"/>
    <property type="match status" value="1"/>
</dbReference>
<dbReference type="Pfam" id="PF04082">
    <property type="entry name" value="Fungal_trans"/>
    <property type="match status" value="1"/>
</dbReference>
<evidence type="ECO:0000256" key="2">
    <source>
        <dbReference type="SAM" id="MobiDB-lite"/>
    </source>
</evidence>
<name>A0A0N1HH57_9EURO</name>
<dbReference type="GO" id="GO:0006351">
    <property type="term" value="P:DNA-templated transcription"/>
    <property type="evidence" value="ECO:0007669"/>
    <property type="project" value="InterPro"/>
</dbReference>
<dbReference type="InterPro" id="IPR050797">
    <property type="entry name" value="Carb_Metab_Trans_Reg"/>
</dbReference>
<dbReference type="GO" id="GO:0001080">
    <property type="term" value="P:nitrogen catabolite activation of transcription from RNA polymerase II promoter"/>
    <property type="evidence" value="ECO:0007669"/>
    <property type="project" value="TreeGrafter"/>
</dbReference>
<evidence type="ECO:0000313" key="4">
    <source>
        <dbReference type="EMBL" id="KPI35000.1"/>
    </source>
</evidence>
<dbReference type="STRING" id="1664694.A0A0N1HH57"/>
<dbReference type="PANTHER" id="PTHR31668:SF4">
    <property type="entry name" value="TRANSCRIPTIONAL ACTIVATOR PROTEIN DAL81"/>
    <property type="match status" value="1"/>
</dbReference>
<dbReference type="GO" id="GO:0005634">
    <property type="term" value="C:nucleus"/>
    <property type="evidence" value="ECO:0007669"/>
    <property type="project" value="TreeGrafter"/>
</dbReference>
<comment type="caution">
    <text evidence="4">The sequence shown here is derived from an EMBL/GenBank/DDBJ whole genome shotgun (WGS) entry which is preliminary data.</text>
</comment>
<dbReference type="RefSeq" id="XP_017994963.1">
    <property type="nucleotide sequence ID" value="XM_018140815.1"/>
</dbReference>
<dbReference type="GO" id="GO:0003677">
    <property type="term" value="F:DNA binding"/>
    <property type="evidence" value="ECO:0007669"/>
    <property type="project" value="InterPro"/>
</dbReference>
<sequence length="706" mass="79149">MHIRQPADHTIKRRPDDNASHVDPEDVGQPTPSFELNNQGRRDTYNVAQGGSAAFPHNPALETSRHVEADQMFPYASRPSSYDLWPAHKTDVPQHDNVDLVSPLLHHPGVQQVRSIETLDQFNVQLCGTSAELDPWLLRHCKFDDVGMRSHGRIRIRNVGGVPIDDLVPVHFTVVDDSLYETKAFPSDHMSLLDQRRQELNALVSPEAGLRLISLYFTFIFPELPIISRHRTDLLTSDPADGFAGFPVVLLAAIYASAFPFCVHDSSLQLSTAFDDAPIDALWALVHKLITENINRPKLAVVQAAVLFMHQPAKGIARALTDGPMIWSFWASIVGLSNSLGLHLECRLWGIPSWEKRLRRRLWWAIYVEDTWRSFLSGRSPFIDRNEFDTSELDETDFMHSIVPIQGANRLPVSATSSSRDYIFTDLVRLTLLVAEIYQTFYTLKASKTLASDFVASINTAKPMRLKLQSWYSNLPEAFRIASHVSTQKETQRSPPQHGIAILQFCYLTAQVLLHRALLRTIARSPPLAIITSSDEDEAEQDYFPLIDQMSWQDLFTASQDFGQLPSASTVDSGAALEATLDVAEKCGAVITQFVRGLAHEDFDAFWYGWIRLCIAAVSNFIVLLRVQAPSVGRAIKARSLCKLWTASLQRQHKNNAAIFILGLVRLGSWSLDELDTIFNIPSHISEAVLGNGVSSRNARESSSYY</sequence>
<dbReference type="OrthoDB" id="4143998at2759"/>
<reference evidence="4 5" key="1">
    <citation type="submission" date="2015-06" db="EMBL/GenBank/DDBJ databases">
        <title>Draft genome of the ant-associated black yeast Phialophora attae CBS 131958.</title>
        <authorList>
            <person name="Moreno L.F."/>
            <person name="Stielow B.J."/>
            <person name="de Hoog S."/>
            <person name="Vicente V.A."/>
            <person name="Weiss V.A."/>
            <person name="de Vries M."/>
            <person name="Cruz L.M."/>
            <person name="Souza E.M."/>
        </authorList>
    </citation>
    <scope>NUCLEOTIDE SEQUENCE [LARGE SCALE GENOMIC DNA]</scope>
    <source>
        <strain evidence="4 5">CBS 131958</strain>
    </source>
</reference>
<dbReference type="VEuPathDB" id="FungiDB:AB675_11925"/>
<feature type="domain" description="Xylanolytic transcriptional activator regulatory" evidence="3">
    <location>
        <begin position="326"/>
        <end position="398"/>
    </location>
</feature>
<dbReference type="CDD" id="cd12148">
    <property type="entry name" value="fungal_TF_MHR"/>
    <property type="match status" value="1"/>
</dbReference>
<dbReference type="AlphaFoldDB" id="A0A0N1HH57"/>
<protein>
    <submittedName>
        <fullName evidence="4">Transcriptional activator protein DAL81</fullName>
    </submittedName>
</protein>
<dbReference type="EMBL" id="LFJN01000046">
    <property type="protein sequence ID" value="KPI35000.1"/>
    <property type="molecule type" value="Genomic_DNA"/>
</dbReference>
<evidence type="ECO:0000313" key="5">
    <source>
        <dbReference type="Proteomes" id="UP000038010"/>
    </source>
</evidence>
<organism evidence="4 5">
    <name type="scientific">Cyphellophora attinorum</name>
    <dbReference type="NCBI Taxonomy" id="1664694"/>
    <lineage>
        <taxon>Eukaryota</taxon>
        <taxon>Fungi</taxon>
        <taxon>Dikarya</taxon>
        <taxon>Ascomycota</taxon>
        <taxon>Pezizomycotina</taxon>
        <taxon>Eurotiomycetes</taxon>
        <taxon>Chaetothyriomycetidae</taxon>
        <taxon>Chaetothyriales</taxon>
        <taxon>Cyphellophoraceae</taxon>
        <taxon>Cyphellophora</taxon>
    </lineage>
</organism>
<dbReference type="GeneID" id="28732695"/>
<evidence type="ECO:0000259" key="3">
    <source>
        <dbReference type="SMART" id="SM00906"/>
    </source>
</evidence>
<proteinExistence type="predicted"/>
<keyword evidence="5" id="KW-1185">Reference proteome</keyword>
<gene>
    <name evidence="4" type="ORF">AB675_11925</name>
</gene>
<dbReference type="GO" id="GO:0008270">
    <property type="term" value="F:zinc ion binding"/>
    <property type="evidence" value="ECO:0007669"/>
    <property type="project" value="InterPro"/>
</dbReference>
<feature type="compositionally biased region" description="Basic and acidic residues" evidence="2">
    <location>
        <begin position="1"/>
        <end position="24"/>
    </location>
</feature>